<name>A0AAV7KYI5_PLEWA</name>
<evidence type="ECO:0000313" key="2">
    <source>
        <dbReference type="Proteomes" id="UP001066276"/>
    </source>
</evidence>
<accession>A0AAV7KYI5</accession>
<proteinExistence type="predicted"/>
<comment type="caution">
    <text evidence="1">The sequence shown here is derived from an EMBL/GenBank/DDBJ whole genome shotgun (WGS) entry which is preliminary data.</text>
</comment>
<sequence length="111" mass="11827">MRPGLKSSKEVPRIVGPRSISYGVGYVIAGLEEPGSCSSTPMRLCLQSSKAASQAVDPKTALNGAGSGIALWRSLGHIVRPPMRPGLQSSKEAKSIKEQDEVEIAWEIHSN</sequence>
<dbReference type="EMBL" id="JANPWB010000016">
    <property type="protein sequence ID" value="KAJ1083812.1"/>
    <property type="molecule type" value="Genomic_DNA"/>
</dbReference>
<organism evidence="1 2">
    <name type="scientific">Pleurodeles waltl</name>
    <name type="common">Iberian ribbed newt</name>
    <dbReference type="NCBI Taxonomy" id="8319"/>
    <lineage>
        <taxon>Eukaryota</taxon>
        <taxon>Metazoa</taxon>
        <taxon>Chordata</taxon>
        <taxon>Craniata</taxon>
        <taxon>Vertebrata</taxon>
        <taxon>Euteleostomi</taxon>
        <taxon>Amphibia</taxon>
        <taxon>Batrachia</taxon>
        <taxon>Caudata</taxon>
        <taxon>Salamandroidea</taxon>
        <taxon>Salamandridae</taxon>
        <taxon>Pleurodelinae</taxon>
        <taxon>Pleurodeles</taxon>
    </lineage>
</organism>
<keyword evidence="2" id="KW-1185">Reference proteome</keyword>
<reference evidence="1" key="1">
    <citation type="journal article" date="2022" name="bioRxiv">
        <title>Sequencing and chromosome-scale assembly of the giantPleurodeles waltlgenome.</title>
        <authorList>
            <person name="Brown T."/>
            <person name="Elewa A."/>
            <person name="Iarovenko S."/>
            <person name="Subramanian E."/>
            <person name="Araus A.J."/>
            <person name="Petzold A."/>
            <person name="Susuki M."/>
            <person name="Suzuki K.-i.T."/>
            <person name="Hayashi T."/>
            <person name="Toyoda A."/>
            <person name="Oliveira C."/>
            <person name="Osipova E."/>
            <person name="Leigh N.D."/>
            <person name="Simon A."/>
            <person name="Yun M.H."/>
        </authorList>
    </citation>
    <scope>NUCLEOTIDE SEQUENCE</scope>
    <source>
        <strain evidence="1">20211129_DDA</strain>
        <tissue evidence="1">Liver</tissue>
    </source>
</reference>
<gene>
    <name evidence="1" type="ORF">NDU88_003967</name>
</gene>
<protein>
    <submittedName>
        <fullName evidence="1">Uncharacterized protein</fullName>
    </submittedName>
</protein>
<dbReference type="Proteomes" id="UP001066276">
    <property type="component" value="Chromosome 12"/>
</dbReference>
<evidence type="ECO:0000313" key="1">
    <source>
        <dbReference type="EMBL" id="KAJ1083812.1"/>
    </source>
</evidence>
<dbReference type="AlphaFoldDB" id="A0AAV7KYI5"/>